<feature type="domain" description="GIY-YIG" evidence="2">
    <location>
        <begin position="7"/>
        <end position="83"/>
    </location>
</feature>
<proteinExistence type="inferred from homology"/>
<comment type="similarity">
    <text evidence="1">Belongs to the UPF0213 family.</text>
</comment>
<dbReference type="CDD" id="cd10456">
    <property type="entry name" value="GIY-YIG_UPF0213"/>
    <property type="match status" value="1"/>
</dbReference>
<dbReference type="PROSITE" id="PS50164">
    <property type="entry name" value="GIY_YIG"/>
    <property type="match status" value="1"/>
</dbReference>
<evidence type="ECO:0000256" key="1">
    <source>
        <dbReference type="ARBA" id="ARBA00007435"/>
    </source>
</evidence>
<dbReference type="Gene3D" id="3.40.1440.10">
    <property type="entry name" value="GIY-YIG endonuclease"/>
    <property type="match status" value="1"/>
</dbReference>
<gene>
    <name evidence="3" type="ORF">KDH_05020</name>
</gene>
<dbReference type="SUPFAM" id="SSF82771">
    <property type="entry name" value="GIY-YIG endonuclease"/>
    <property type="match status" value="1"/>
</dbReference>
<dbReference type="PANTHER" id="PTHR34477:SF1">
    <property type="entry name" value="UPF0213 PROTEIN YHBQ"/>
    <property type="match status" value="1"/>
</dbReference>
<dbReference type="Pfam" id="PF01541">
    <property type="entry name" value="GIY-YIG"/>
    <property type="match status" value="1"/>
</dbReference>
<evidence type="ECO:0000313" key="3">
    <source>
        <dbReference type="EMBL" id="GLV53650.1"/>
    </source>
</evidence>
<keyword evidence="4" id="KW-1185">Reference proteome</keyword>
<organism evidence="3 4">
    <name type="scientific">Dictyobacter halimunensis</name>
    <dbReference type="NCBI Taxonomy" id="3026934"/>
    <lineage>
        <taxon>Bacteria</taxon>
        <taxon>Bacillati</taxon>
        <taxon>Chloroflexota</taxon>
        <taxon>Ktedonobacteria</taxon>
        <taxon>Ktedonobacterales</taxon>
        <taxon>Dictyobacteraceae</taxon>
        <taxon>Dictyobacter</taxon>
    </lineage>
</organism>
<evidence type="ECO:0000313" key="4">
    <source>
        <dbReference type="Proteomes" id="UP001344906"/>
    </source>
</evidence>
<comment type="caution">
    <text evidence="3">The sequence shown here is derived from an EMBL/GenBank/DDBJ whole genome shotgun (WGS) entry which is preliminary data.</text>
</comment>
<evidence type="ECO:0000259" key="2">
    <source>
        <dbReference type="PROSITE" id="PS50164"/>
    </source>
</evidence>
<dbReference type="Proteomes" id="UP001344906">
    <property type="component" value="Unassembled WGS sequence"/>
</dbReference>
<accession>A0ABQ6FM71</accession>
<name>A0ABQ6FM71_9CHLR</name>
<dbReference type="InterPro" id="IPR035901">
    <property type="entry name" value="GIY-YIG_endonuc_sf"/>
</dbReference>
<dbReference type="InterPro" id="IPR000305">
    <property type="entry name" value="GIY-YIG_endonuc"/>
</dbReference>
<dbReference type="PANTHER" id="PTHR34477">
    <property type="entry name" value="UPF0213 PROTEIN YHBQ"/>
    <property type="match status" value="1"/>
</dbReference>
<dbReference type="EMBL" id="BSRI01000001">
    <property type="protein sequence ID" value="GLV53650.1"/>
    <property type="molecule type" value="Genomic_DNA"/>
</dbReference>
<protein>
    <submittedName>
        <fullName evidence="3">UPF0213 protein</fullName>
    </submittedName>
</protein>
<reference evidence="3 4" key="1">
    <citation type="submission" date="2023-02" db="EMBL/GenBank/DDBJ databases">
        <title>Dictyobacter halimunensis sp. nov., a new member of the class Ktedonobacteria from forest soil in a geothermal area.</title>
        <authorList>
            <person name="Rachmania M.K."/>
            <person name="Ningsih F."/>
            <person name="Sakai Y."/>
            <person name="Yabe S."/>
            <person name="Yokota A."/>
            <person name="Sjamsuridzal W."/>
        </authorList>
    </citation>
    <scope>NUCLEOTIDE SEQUENCE [LARGE SCALE GENOMIC DNA]</scope>
    <source>
        <strain evidence="3 4">S3.2.2.5</strain>
    </source>
</reference>
<sequence length="102" mass="11544">MPCVNSALHYVYIVRCVDGTLYTGYATDVARRVATHNAGKGARYTRARLPVELLASWEFATKNEALRIEYALKRWPRRQKLLLIETPALITLLTTPQPDGVE</sequence>
<dbReference type="InterPro" id="IPR050190">
    <property type="entry name" value="UPF0213_domain"/>
</dbReference>